<evidence type="ECO:0000256" key="1">
    <source>
        <dbReference type="ARBA" id="ARBA00006499"/>
    </source>
</evidence>
<evidence type="ECO:0000256" key="2">
    <source>
        <dbReference type="ARBA" id="ARBA00022801"/>
    </source>
</evidence>
<evidence type="ECO:0000313" key="5">
    <source>
        <dbReference type="Proteomes" id="UP001238603"/>
    </source>
</evidence>
<accession>A0ABT7LHD9</accession>
<reference evidence="4 5" key="1">
    <citation type="submission" date="2023-06" db="EMBL/GenBank/DDBJ databases">
        <title>Pelomonas sp. APW6 16S ribosomal RNA gene genome sequencing and assembly.</title>
        <authorList>
            <person name="Woo H."/>
        </authorList>
    </citation>
    <scope>NUCLEOTIDE SEQUENCE [LARGE SCALE GENOMIC DNA]</scope>
    <source>
        <strain evidence="4 5">APW6</strain>
    </source>
</reference>
<dbReference type="EMBL" id="JASVDS010000001">
    <property type="protein sequence ID" value="MDL5031065.1"/>
    <property type="molecule type" value="Genomic_DNA"/>
</dbReference>
<dbReference type="Pfam" id="PF02230">
    <property type="entry name" value="Abhydrolase_2"/>
    <property type="match status" value="1"/>
</dbReference>
<dbReference type="Gene3D" id="3.40.50.1820">
    <property type="entry name" value="alpha/beta hydrolase"/>
    <property type="match status" value="1"/>
</dbReference>
<dbReference type="InterPro" id="IPR003140">
    <property type="entry name" value="PLipase/COase/thioEstase"/>
</dbReference>
<comment type="similarity">
    <text evidence="1">Belongs to the AB hydrolase superfamily. AB hydrolase 2 family.</text>
</comment>
<feature type="domain" description="Phospholipase/carboxylesterase/thioesterase" evidence="3">
    <location>
        <begin position="24"/>
        <end position="217"/>
    </location>
</feature>
<dbReference type="SUPFAM" id="SSF53474">
    <property type="entry name" value="alpha/beta-Hydrolases"/>
    <property type="match status" value="1"/>
</dbReference>
<dbReference type="InterPro" id="IPR050565">
    <property type="entry name" value="LYPA1-2/EST-like"/>
</dbReference>
<comment type="caution">
    <text evidence="4">The sequence shown here is derived from an EMBL/GenBank/DDBJ whole genome shotgun (WGS) entry which is preliminary data.</text>
</comment>
<sequence length="241" mass="25971">MSDTAPHRSHALALLPDKGVPNLLFLLFHGAGADATQMRPLAHALRGQYPQAAVLALTGPQPYDLVPGGGSGLQWYSLEGADDENHARRVAEALPDFIALVRAWTEHFELPWQQVALGGFSQGAVMALEAVQAELQLAGRVMAFGGAYATLPEHAPQEVTVHLLHGQQDGVLPYQDQVQAAKRLVALGADVTADVLPEIGHELHPELIERALQQLRTFVPARIWRAALQAAEEQGLQAPPQ</sequence>
<keyword evidence="2" id="KW-0378">Hydrolase</keyword>
<dbReference type="InterPro" id="IPR029058">
    <property type="entry name" value="AB_hydrolase_fold"/>
</dbReference>
<dbReference type="RefSeq" id="WP_285981185.1">
    <property type="nucleotide sequence ID" value="NZ_JASVDS010000001.1"/>
</dbReference>
<protein>
    <submittedName>
        <fullName evidence="4">Esterase</fullName>
    </submittedName>
</protein>
<name>A0ABT7LHD9_9BURK</name>
<dbReference type="PANTHER" id="PTHR10655">
    <property type="entry name" value="LYSOPHOSPHOLIPASE-RELATED"/>
    <property type="match status" value="1"/>
</dbReference>
<evidence type="ECO:0000259" key="3">
    <source>
        <dbReference type="Pfam" id="PF02230"/>
    </source>
</evidence>
<dbReference type="Proteomes" id="UP001238603">
    <property type="component" value="Unassembled WGS sequence"/>
</dbReference>
<keyword evidence="5" id="KW-1185">Reference proteome</keyword>
<evidence type="ECO:0000313" key="4">
    <source>
        <dbReference type="EMBL" id="MDL5031065.1"/>
    </source>
</evidence>
<dbReference type="PANTHER" id="PTHR10655:SF17">
    <property type="entry name" value="LYSOPHOSPHOLIPASE-LIKE PROTEIN 1"/>
    <property type="match status" value="1"/>
</dbReference>
<gene>
    <name evidence="4" type="primary">ypfH</name>
    <name evidence="4" type="ORF">QRD43_04020</name>
</gene>
<dbReference type="NCBIfam" id="NF008525">
    <property type="entry name" value="PRK11460.1"/>
    <property type="match status" value="1"/>
</dbReference>
<proteinExistence type="inferred from homology"/>
<organism evidence="4 5">
    <name type="scientific">Roseateles subflavus</name>
    <dbReference type="NCBI Taxonomy" id="3053353"/>
    <lineage>
        <taxon>Bacteria</taxon>
        <taxon>Pseudomonadati</taxon>
        <taxon>Pseudomonadota</taxon>
        <taxon>Betaproteobacteria</taxon>
        <taxon>Burkholderiales</taxon>
        <taxon>Sphaerotilaceae</taxon>
        <taxon>Roseateles</taxon>
    </lineage>
</organism>